<evidence type="ECO:0000256" key="1">
    <source>
        <dbReference type="SAM" id="MobiDB-lite"/>
    </source>
</evidence>
<keyword evidence="3" id="KW-1185">Reference proteome</keyword>
<sequence length="367" mass="42228">MTDATMELESKLIEEVKQDDEELSEEQKDALENKKFAEMIQEIHLFDLNEDGSYKESDADLKDKPDLSTFLVRLCRHTYGSKSSRGYKFIEGSKVALYMDKVVESPENWPVFSQKIADALTVAEKKPSFDIKEGTFVIARANINDRDVIIMSKLDLETYYSRTTYEKEKGLPEEKGILKSCVVFINEDGVREEEIRLSDKNGNIANFWYEKFLDSEPLQKDDINTKKAYTSIRQVITTSCSDSKEDMYGLIECLNSYFTTNTNFDFDEFLNDSIKSFNAEIVDVNKIADKLCELKSKNKFDGQFNIELKIIKKDIKNIVQLDDGMTLQSNGNIRDKVFKTELEGKSYLLVRTDIGLDGFKERKIAPK</sequence>
<evidence type="ECO:0000313" key="2">
    <source>
        <dbReference type="EMBL" id="RJX69481.1"/>
    </source>
</evidence>
<feature type="region of interest" description="Disordered" evidence="1">
    <location>
        <begin position="1"/>
        <end position="27"/>
    </location>
</feature>
<dbReference type="AlphaFoldDB" id="A0A3A6QM46"/>
<dbReference type="RefSeq" id="WP_120032668.1">
    <property type="nucleotide sequence ID" value="NZ_QVMU01000015.1"/>
</dbReference>
<evidence type="ECO:0000313" key="3">
    <source>
        <dbReference type="Proteomes" id="UP000273252"/>
    </source>
</evidence>
<accession>A0A3A6QM46</accession>
<dbReference type="OrthoDB" id="2034141at2"/>
<reference evidence="2 3" key="1">
    <citation type="submission" date="2018-08" db="EMBL/GenBank/DDBJ databases">
        <title>Vibrio isolated from the Eastern China Marginal Seas.</title>
        <authorList>
            <person name="Li Y."/>
        </authorList>
    </citation>
    <scope>NUCLEOTIDE SEQUENCE [LARGE SCALE GENOMIC DNA]</scope>
    <source>
        <strain evidence="2 3">BEI233</strain>
    </source>
</reference>
<evidence type="ECO:0008006" key="4">
    <source>
        <dbReference type="Google" id="ProtNLM"/>
    </source>
</evidence>
<gene>
    <name evidence="2" type="ORF">DZ860_14935</name>
</gene>
<name>A0A3A6QM46_9VIBR</name>
<dbReference type="EMBL" id="QVMU01000015">
    <property type="protein sequence ID" value="RJX69481.1"/>
    <property type="molecule type" value="Genomic_DNA"/>
</dbReference>
<comment type="caution">
    <text evidence="2">The sequence shown here is derived from an EMBL/GenBank/DDBJ whole genome shotgun (WGS) entry which is preliminary data.</text>
</comment>
<organism evidence="2 3">
    <name type="scientific">Vibrio sinensis</name>
    <dbReference type="NCBI Taxonomy" id="2302434"/>
    <lineage>
        <taxon>Bacteria</taxon>
        <taxon>Pseudomonadati</taxon>
        <taxon>Pseudomonadota</taxon>
        <taxon>Gammaproteobacteria</taxon>
        <taxon>Vibrionales</taxon>
        <taxon>Vibrionaceae</taxon>
        <taxon>Vibrio</taxon>
    </lineage>
</organism>
<protein>
    <recommendedName>
        <fullName evidence="4">Nucleoid-associated protein</fullName>
    </recommendedName>
</protein>
<dbReference type="Proteomes" id="UP000273252">
    <property type="component" value="Unassembled WGS sequence"/>
</dbReference>
<proteinExistence type="predicted"/>